<accession>A0A0E9WRR0</accession>
<dbReference type="AlphaFoldDB" id="A0A0E9WRR0"/>
<sequence length="59" mass="6382">MAISNSPQGLILAITAVFQLWCLHYLLPSLISASLNTGGRTVLLCLKKSNYSTTQVCNI</sequence>
<reference evidence="1" key="1">
    <citation type="submission" date="2014-11" db="EMBL/GenBank/DDBJ databases">
        <authorList>
            <person name="Amaro Gonzalez C."/>
        </authorList>
    </citation>
    <scope>NUCLEOTIDE SEQUENCE</scope>
</reference>
<reference evidence="1" key="2">
    <citation type="journal article" date="2015" name="Fish Shellfish Immunol.">
        <title>Early steps in the European eel (Anguilla anguilla)-Vibrio vulnificus interaction in the gills: Role of the RtxA13 toxin.</title>
        <authorList>
            <person name="Callol A."/>
            <person name="Pajuelo D."/>
            <person name="Ebbesson L."/>
            <person name="Teles M."/>
            <person name="MacKenzie S."/>
            <person name="Amaro C."/>
        </authorList>
    </citation>
    <scope>NUCLEOTIDE SEQUENCE</scope>
</reference>
<dbReference type="EMBL" id="GBXM01016419">
    <property type="protein sequence ID" value="JAH92158.1"/>
    <property type="molecule type" value="Transcribed_RNA"/>
</dbReference>
<evidence type="ECO:0000313" key="1">
    <source>
        <dbReference type="EMBL" id="JAH92158.1"/>
    </source>
</evidence>
<name>A0A0E9WRR0_ANGAN</name>
<organism evidence="1">
    <name type="scientific">Anguilla anguilla</name>
    <name type="common">European freshwater eel</name>
    <name type="synonym">Muraena anguilla</name>
    <dbReference type="NCBI Taxonomy" id="7936"/>
    <lineage>
        <taxon>Eukaryota</taxon>
        <taxon>Metazoa</taxon>
        <taxon>Chordata</taxon>
        <taxon>Craniata</taxon>
        <taxon>Vertebrata</taxon>
        <taxon>Euteleostomi</taxon>
        <taxon>Actinopterygii</taxon>
        <taxon>Neopterygii</taxon>
        <taxon>Teleostei</taxon>
        <taxon>Anguilliformes</taxon>
        <taxon>Anguillidae</taxon>
        <taxon>Anguilla</taxon>
    </lineage>
</organism>
<protein>
    <submittedName>
        <fullName evidence="1">Uncharacterized protein</fullName>
    </submittedName>
</protein>
<proteinExistence type="predicted"/>